<dbReference type="GO" id="GO:0009252">
    <property type="term" value="P:peptidoglycan biosynthetic process"/>
    <property type="evidence" value="ECO:0007669"/>
    <property type="project" value="UniProtKB-UniRule"/>
</dbReference>
<comment type="caution">
    <text evidence="11">The sequence shown here is derived from an EMBL/GenBank/DDBJ whole genome shotgun (WGS) entry which is preliminary data.</text>
</comment>
<evidence type="ECO:0000256" key="2">
    <source>
        <dbReference type="ARBA" id="ARBA00004752"/>
    </source>
</evidence>
<dbReference type="EMBL" id="BMQC01000005">
    <property type="protein sequence ID" value="GGK26055.1"/>
    <property type="molecule type" value="Genomic_DNA"/>
</dbReference>
<protein>
    <recommendedName>
        <fullName evidence="7 8">UDP-N-acetylmuramoylalanine--D-glutamate ligase</fullName>
        <ecNumber evidence="7 8">6.3.2.9</ecNumber>
    </recommendedName>
    <alternativeName>
        <fullName evidence="7">D-glutamic acid-adding enzyme</fullName>
    </alternativeName>
    <alternativeName>
        <fullName evidence="7">UDP-N-acetylmuramoyl-L-alanyl-D-glutamate synthetase</fullName>
    </alternativeName>
</protein>
<dbReference type="RefSeq" id="WP_229789473.1">
    <property type="nucleotide sequence ID" value="NZ_BMQC01000005.1"/>
</dbReference>
<dbReference type="Proteomes" id="UP000662200">
    <property type="component" value="Unassembled WGS sequence"/>
</dbReference>
<keyword evidence="7 8" id="KW-0132">Cell division</keyword>
<evidence type="ECO:0000259" key="10">
    <source>
        <dbReference type="Pfam" id="PF08245"/>
    </source>
</evidence>
<dbReference type="PANTHER" id="PTHR43692">
    <property type="entry name" value="UDP-N-ACETYLMURAMOYLALANINE--D-GLUTAMATE LIGASE"/>
    <property type="match status" value="1"/>
</dbReference>
<dbReference type="AlphaFoldDB" id="A0A8J3FHH4"/>
<keyword evidence="12" id="KW-1185">Reference proteome</keyword>
<dbReference type="InterPro" id="IPR005762">
    <property type="entry name" value="MurD"/>
</dbReference>
<dbReference type="InterPro" id="IPR013221">
    <property type="entry name" value="Mur_ligase_cen"/>
</dbReference>
<feature type="binding site" evidence="7">
    <location>
        <begin position="117"/>
        <end position="123"/>
    </location>
    <ligand>
        <name>ATP</name>
        <dbReference type="ChEBI" id="CHEBI:30616"/>
    </ligand>
</feature>
<dbReference type="GO" id="GO:0005737">
    <property type="term" value="C:cytoplasm"/>
    <property type="evidence" value="ECO:0007669"/>
    <property type="project" value="UniProtKB-SubCell"/>
</dbReference>
<evidence type="ECO:0000256" key="7">
    <source>
        <dbReference type="HAMAP-Rule" id="MF_00639"/>
    </source>
</evidence>
<evidence type="ECO:0000256" key="5">
    <source>
        <dbReference type="ARBA" id="ARBA00022741"/>
    </source>
</evidence>
<dbReference type="SUPFAM" id="SSF53244">
    <property type="entry name" value="MurD-like peptide ligases, peptide-binding domain"/>
    <property type="match status" value="1"/>
</dbReference>
<evidence type="ECO:0000256" key="6">
    <source>
        <dbReference type="ARBA" id="ARBA00022840"/>
    </source>
</evidence>
<keyword evidence="4 7" id="KW-0436">Ligase</keyword>
<dbReference type="GO" id="GO:0005524">
    <property type="term" value="F:ATP binding"/>
    <property type="evidence" value="ECO:0007669"/>
    <property type="project" value="UniProtKB-UniRule"/>
</dbReference>
<dbReference type="UniPathway" id="UPA00219"/>
<dbReference type="InterPro" id="IPR004101">
    <property type="entry name" value="Mur_ligase_C"/>
</dbReference>
<feature type="domain" description="Mur ligase central" evidence="10">
    <location>
        <begin position="115"/>
        <end position="296"/>
    </location>
</feature>
<feature type="domain" description="Mur ligase C-terminal" evidence="9">
    <location>
        <begin position="319"/>
        <end position="436"/>
    </location>
</feature>
<keyword evidence="7 8" id="KW-0133">Cell shape</keyword>
<evidence type="ECO:0000259" key="9">
    <source>
        <dbReference type="Pfam" id="PF02875"/>
    </source>
</evidence>
<dbReference type="Pfam" id="PF21799">
    <property type="entry name" value="MurD-like_N"/>
    <property type="match status" value="1"/>
</dbReference>
<dbReference type="GO" id="GO:0051301">
    <property type="term" value="P:cell division"/>
    <property type="evidence" value="ECO:0007669"/>
    <property type="project" value="UniProtKB-KW"/>
</dbReference>
<comment type="function">
    <text evidence="7 8">Cell wall formation. Catalyzes the addition of glutamate to the nucleotide precursor UDP-N-acetylmuramoyl-L-alanine (UMA).</text>
</comment>
<comment type="pathway">
    <text evidence="2 7 8">Cell wall biogenesis; peptidoglycan biosynthesis.</text>
</comment>
<keyword evidence="6 7" id="KW-0067">ATP-binding</keyword>
<dbReference type="Pfam" id="PF02875">
    <property type="entry name" value="Mur_ligase_C"/>
    <property type="match status" value="1"/>
</dbReference>
<evidence type="ECO:0000256" key="4">
    <source>
        <dbReference type="ARBA" id="ARBA00022598"/>
    </source>
</evidence>
<keyword evidence="7 8" id="KW-0573">Peptidoglycan synthesis</keyword>
<dbReference type="InterPro" id="IPR036565">
    <property type="entry name" value="Mur-like_cat_sf"/>
</dbReference>
<gene>
    <name evidence="7 11" type="primary">murD</name>
    <name evidence="11" type="ORF">GCM10010124_18270</name>
</gene>
<keyword evidence="3 7" id="KW-0963">Cytoplasm</keyword>
<dbReference type="Gene3D" id="3.40.50.720">
    <property type="entry name" value="NAD(P)-binding Rossmann-like Domain"/>
    <property type="match status" value="1"/>
</dbReference>
<dbReference type="InterPro" id="IPR036615">
    <property type="entry name" value="Mur_ligase_C_dom_sf"/>
</dbReference>
<dbReference type="GO" id="GO:0008360">
    <property type="term" value="P:regulation of cell shape"/>
    <property type="evidence" value="ECO:0007669"/>
    <property type="project" value="UniProtKB-KW"/>
</dbReference>
<dbReference type="HAMAP" id="MF_00639">
    <property type="entry name" value="MurD"/>
    <property type="match status" value="1"/>
</dbReference>
<keyword evidence="5 7" id="KW-0547">Nucleotide-binding</keyword>
<dbReference type="PANTHER" id="PTHR43692:SF1">
    <property type="entry name" value="UDP-N-ACETYLMURAMOYLALANINE--D-GLUTAMATE LIGASE"/>
    <property type="match status" value="1"/>
</dbReference>
<sequence length="464" mass="46468">MRFDWSRRVAVVGGTGVAGRAAATALLRRGAAVTVVDRSATAAGEELAAAGAAFVVADTPSPELLAGVTDVVVSPGFPPTHPLVTAAAAAGIEVYSEPELAWRLRGPGAPGWLAVTGTNGKTTTVTMLAAILAAAGRRTAALGNIGTPLVEAAADPAYDVLAVELSSFQLHWSRLLAPQAGALLNLADDHLDWHGSFAAYQEAKTAIWRSAAADGTAVGNLDDPRVAALLRAVAGDRIGVTLRPPQVGDGHVLGVLDGTLVESAPCAAPTPLVEAAAVRPAGAHNVANALHAAALARAAGVPAAAVAAGLRGYTPEPHRNAAVATVAGVRYVDDSKATNPHAAHASLTSYPRVVWVAGGQLKGVDVDPLVAAVAGRLAGAVLLGVDRAAVAAALRRHAPGLPVVEVASVDDGAMDEVVRAAAALAAPGDTVLLAPAAASKDMYSGYPARGRAFAAAVDRLAGRP</sequence>
<keyword evidence="7 8" id="KW-0131">Cell cycle</keyword>
<evidence type="ECO:0000256" key="1">
    <source>
        <dbReference type="ARBA" id="ARBA00004496"/>
    </source>
</evidence>
<dbReference type="Gene3D" id="3.90.190.20">
    <property type="entry name" value="Mur ligase, C-terminal domain"/>
    <property type="match status" value="1"/>
</dbReference>
<dbReference type="GO" id="GO:0008764">
    <property type="term" value="F:UDP-N-acetylmuramoylalanine-D-glutamate ligase activity"/>
    <property type="evidence" value="ECO:0007669"/>
    <property type="project" value="UniProtKB-UniRule"/>
</dbReference>
<reference evidence="11" key="2">
    <citation type="submission" date="2020-09" db="EMBL/GenBank/DDBJ databases">
        <authorList>
            <person name="Sun Q."/>
            <person name="Ohkuma M."/>
        </authorList>
    </citation>
    <scope>NUCLEOTIDE SEQUENCE</scope>
    <source>
        <strain evidence="11">JCM 3091</strain>
    </source>
</reference>
<comment type="subcellular location">
    <subcellularLocation>
        <location evidence="1 7 8">Cytoplasm</location>
    </subcellularLocation>
</comment>
<dbReference type="NCBIfam" id="TIGR01087">
    <property type="entry name" value="murD"/>
    <property type="match status" value="1"/>
</dbReference>
<evidence type="ECO:0000313" key="12">
    <source>
        <dbReference type="Proteomes" id="UP000662200"/>
    </source>
</evidence>
<dbReference type="SUPFAM" id="SSF51984">
    <property type="entry name" value="MurCD N-terminal domain"/>
    <property type="match status" value="1"/>
</dbReference>
<comment type="similarity">
    <text evidence="7">Belongs to the MurCDEF family.</text>
</comment>
<name>A0A8J3FHH4_9ACTN</name>
<dbReference type="Pfam" id="PF08245">
    <property type="entry name" value="Mur_ligase_M"/>
    <property type="match status" value="1"/>
</dbReference>
<reference evidence="11" key="1">
    <citation type="journal article" date="2014" name="Int. J. Syst. Evol. Microbiol.">
        <title>Complete genome sequence of Corynebacterium casei LMG S-19264T (=DSM 44701T), isolated from a smear-ripened cheese.</title>
        <authorList>
            <consortium name="US DOE Joint Genome Institute (JGI-PGF)"/>
            <person name="Walter F."/>
            <person name="Albersmeier A."/>
            <person name="Kalinowski J."/>
            <person name="Ruckert C."/>
        </authorList>
    </citation>
    <scope>NUCLEOTIDE SEQUENCE</scope>
    <source>
        <strain evidence="11">JCM 3091</strain>
    </source>
</reference>
<dbReference type="EC" id="6.3.2.9" evidence="7 8"/>
<accession>A0A8J3FHH4</accession>
<dbReference type="Gene3D" id="3.40.1190.10">
    <property type="entry name" value="Mur-like, catalytic domain"/>
    <property type="match status" value="1"/>
</dbReference>
<comment type="catalytic activity">
    <reaction evidence="7 8">
        <text>UDP-N-acetyl-alpha-D-muramoyl-L-alanine + D-glutamate + ATP = UDP-N-acetyl-alpha-D-muramoyl-L-alanyl-D-glutamate + ADP + phosphate + H(+)</text>
        <dbReference type="Rhea" id="RHEA:16429"/>
        <dbReference type="ChEBI" id="CHEBI:15378"/>
        <dbReference type="ChEBI" id="CHEBI:29986"/>
        <dbReference type="ChEBI" id="CHEBI:30616"/>
        <dbReference type="ChEBI" id="CHEBI:43474"/>
        <dbReference type="ChEBI" id="CHEBI:83898"/>
        <dbReference type="ChEBI" id="CHEBI:83900"/>
        <dbReference type="ChEBI" id="CHEBI:456216"/>
        <dbReference type="EC" id="6.3.2.9"/>
    </reaction>
</comment>
<dbReference type="GO" id="GO:0071555">
    <property type="term" value="P:cell wall organization"/>
    <property type="evidence" value="ECO:0007669"/>
    <property type="project" value="UniProtKB-KW"/>
</dbReference>
<keyword evidence="7 8" id="KW-0961">Cell wall biogenesis/degradation</keyword>
<evidence type="ECO:0000256" key="3">
    <source>
        <dbReference type="ARBA" id="ARBA00022490"/>
    </source>
</evidence>
<organism evidence="11 12">
    <name type="scientific">Pilimelia terevasa</name>
    <dbReference type="NCBI Taxonomy" id="53372"/>
    <lineage>
        <taxon>Bacteria</taxon>
        <taxon>Bacillati</taxon>
        <taxon>Actinomycetota</taxon>
        <taxon>Actinomycetes</taxon>
        <taxon>Micromonosporales</taxon>
        <taxon>Micromonosporaceae</taxon>
        <taxon>Pilimelia</taxon>
    </lineage>
</organism>
<evidence type="ECO:0000313" key="11">
    <source>
        <dbReference type="EMBL" id="GGK26055.1"/>
    </source>
</evidence>
<proteinExistence type="inferred from homology"/>
<evidence type="ECO:0000256" key="8">
    <source>
        <dbReference type="RuleBase" id="RU003664"/>
    </source>
</evidence>
<dbReference type="SUPFAM" id="SSF53623">
    <property type="entry name" value="MurD-like peptide ligases, catalytic domain"/>
    <property type="match status" value="1"/>
</dbReference>